<evidence type="ECO:0000313" key="2">
    <source>
        <dbReference type="EMBL" id="KAK5867080.1"/>
    </source>
</evidence>
<protein>
    <submittedName>
        <fullName evidence="2">Uncharacterized protein</fullName>
    </submittedName>
</protein>
<dbReference type="EMBL" id="JAUZQC010000008">
    <property type="protein sequence ID" value="KAK5867080.1"/>
    <property type="molecule type" value="Genomic_DNA"/>
</dbReference>
<feature type="region of interest" description="Disordered" evidence="1">
    <location>
        <begin position="71"/>
        <end position="102"/>
    </location>
</feature>
<proteinExistence type="predicted"/>
<gene>
    <name evidence="2" type="ORF">PBY51_011599</name>
</gene>
<feature type="region of interest" description="Disordered" evidence="1">
    <location>
        <begin position="17"/>
        <end position="52"/>
    </location>
</feature>
<organism evidence="2 3">
    <name type="scientific">Eleginops maclovinus</name>
    <name type="common">Patagonian blennie</name>
    <name type="synonym">Eleginus maclovinus</name>
    <dbReference type="NCBI Taxonomy" id="56733"/>
    <lineage>
        <taxon>Eukaryota</taxon>
        <taxon>Metazoa</taxon>
        <taxon>Chordata</taxon>
        <taxon>Craniata</taxon>
        <taxon>Vertebrata</taxon>
        <taxon>Euteleostomi</taxon>
        <taxon>Actinopterygii</taxon>
        <taxon>Neopterygii</taxon>
        <taxon>Teleostei</taxon>
        <taxon>Neoteleostei</taxon>
        <taxon>Acanthomorphata</taxon>
        <taxon>Eupercaria</taxon>
        <taxon>Perciformes</taxon>
        <taxon>Notothenioidei</taxon>
        <taxon>Eleginopidae</taxon>
        <taxon>Eleginops</taxon>
    </lineage>
</organism>
<reference evidence="2 3" key="2">
    <citation type="journal article" date="2023" name="Mol. Biol. Evol.">
        <title>Genomics of Secondarily Temperate Adaptation in the Only Non-Antarctic Icefish.</title>
        <authorList>
            <person name="Rivera-Colon A.G."/>
            <person name="Rayamajhi N."/>
            <person name="Minhas B.F."/>
            <person name="Madrigal G."/>
            <person name="Bilyk K.T."/>
            <person name="Yoon V."/>
            <person name="Hune M."/>
            <person name="Gregory S."/>
            <person name="Cheng C.H.C."/>
            <person name="Catchen J.M."/>
        </authorList>
    </citation>
    <scope>NUCLEOTIDE SEQUENCE [LARGE SCALE GENOMIC DNA]</scope>
    <source>
        <strain evidence="2">JMC-PN-2008</strain>
    </source>
</reference>
<keyword evidence="3" id="KW-1185">Reference proteome</keyword>
<dbReference type="AlphaFoldDB" id="A0AAN7XRP9"/>
<reference evidence="2 3" key="1">
    <citation type="journal article" date="2023" name="Genes (Basel)">
        <title>Chromosome-Level Genome Assembly and Circadian Gene Repertoire of the Patagonia Blennie Eleginops maclovinus-The Closest Ancestral Proxy of Antarctic Cryonotothenioids.</title>
        <authorList>
            <person name="Cheng C.C."/>
            <person name="Rivera-Colon A.G."/>
            <person name="Minhas B.F."/>
            <person name="Wilson L."/>
            <person name="Rayamajhi N."/>
            <person name="Vargas-Chacoff L."/>
            <person name="Catchen J.M."/>
        </authorList>
    </citation>
    <scope>NUCLEOTIDE SEQUENCE [LARGE SCALE GENOMIC DNA]</scope>
    <source>
        <strain evidence="2">JMC-PN-2008</strain>
    </source>
</reference>
<name>A0AAN7XRP9_ELEMC</name>
<dbReference type="Proteomes" id="UP001346869">
    <property type="component" value="Unassembled WGS sequence"/>
</dbReference>
<evidence type="ECO:0000313" key="3">
    <source>
        <dbReference type="Proteomes" id="UP001346869"/>
    </source>
</evidence>
<evidence type="ECO:0000256" key="1">
    <source>
        <dbReference type="SAM" id="MobiDB-lite"/>
    </source>
</evidence>
<comment type="caution">
    <text evidence="2">The sequence shown here is derived from an EMBL/GenBank/DDBJ whole genome shotgun (WGS) entry which is preliminary data.</text>
</comment>
<sequence length="102" mass="11207">MPPGALPVWVPAGDLRKSLQRMGEGGRRRSRKAIMQMHQPKEEQHASPGGHLFSQVCSPNVIKIGAAHIPRNAAPVRQHPGSGGTGVRREQQWGQMELMMKV</sequence>
<accession>A0AAN7XRP9</accession>